<dbReference type="EMBL" id="JAYKXN010000001">
    <property type="protein sequence ID" value="KAK7319320.1"/>
    <property type="molecule type" value="Genomic_DNA"/>
</dbReference>
<evidence type="ECO:0000313" key="4">
    <source>
        <dbReference type="Proteomes" id="UP001359559"/>
    </source>
</evidence>
<dbReference type="Proteomes" id="UP001359559">
    <property type="component" value="Unassembled WGS sequence"/>
</dbReference>
<feature type="transmembrane region" description="Helical" evidence="2">
    <location>
        <begin position="354"/>
        <end position="382"/>
    </location>
</feature>
<dbReference type="PANTHER" id="PTHR36381">
    <property type="entry name" value="ETHYLENE-REGULATED TRANSCRIPT 2 (ERT2)"/>
    <property type="match status" value="1"/>
</dbReference>
<keyword evidence="4" id="KW-1185">Reference proteome</keyword>
<name>A0AAN9KKJ2_CLITE</name>
<dbReference type="PANTHER" id="PTHR36381:SF1">
    <property type="entry name" value="ETHYLENE-REGULATED TRANSCRIPT 2 (ERT2)"/>
    <property type="match status" value="1"/>
</dbReference>
<dbReference type="AlphaFoldDB" id="A0AAN9KKJ2"/>
<evidence type="ECO:0000256" key="2">
    <source>
        <dbReference type="SAM" id="Phobius"/>
    </source>
</evidence>
<organism evidence="3 4">
    <name type="scientific">Clitoria ternatea</name>
    <name type="common">Butterfly pea</name>
    <dbReference type="NCBI Taxonomy" id="43366"/>
    <lineage>
        <taxon>Eukaryota</taxon>
        <taxon>Viridiplantae</taxon>
        <taxon>Streptophyta</taxon>
        <taxon>Embryophyta</taxon>
        <taxon>Tracheophyta</taxon>
        <taxon>Spermatophyta</taxon>
        <taxon>Magnoliopsida</taxon>
        <taxon>eudicotyledons</taxon>
        <taxon>Gunneridae</taxon>
        <taxon>Pentapetalae</taxon>
        <taxon>rosids</taxon>
        <taxon>fabids</taxon>
        <taxon>Fabales</taxon>
        <taxon>Fabaceae</taxon>
        <taxon>Papilionoideae</taxon>
        <taxon>50 kb inversion clade</taxon>
        <taxon>NPAAA clade</taxon>
        <taxon>indigoferoid/millettioid clade</taxon>
        <taxon>Phaseoleae</taxon>
        <taxon>Clitoria</taxon>
    </lineage>
</organism>
<sequence length="406" mass="44955">MPTKTRISQIIANLHSPKRASSLVLQTGFPTSLIDLFVKNRTRFRKPKPEKPLPLHVSDTPPETPCSSGSPVVCAEPRRTESPKLATGNVCREDGVTGSGSESDRIGELSDRSSSKSVIAASLKMFTVVVLIAIANNLTVGITVSAFALTFLENAGKRIVSCPYTNVGMIKSLTRRVSCFVWFQKGLNIKKDCERVVLFKEIEVVENRSVVDVCSSQGTCFVGNDPELDCFKGDDKRGPFGACEISLSNSSRSVKLKSKMKKLVPKKLRGHRKEGKEMLRCSKYCFSVVKEDKSWDCEREVDQKVENGNISILLPQIELESVREKGVDDAVTFSQECLVESEEKRMGRVGDSGYTITFVIALVGLVIGRFPALVLTITWCFVLKIVTTRWRSNGLWTWMKCGPKSS</sequence>
<feature type="transmembrane region" description="Helical" evidence="2">
    <location>
        <begin position="125"/>
        <end position="152"/>
    </location>
</feature>
<keyword evidence="2" id="KW-0472">Membrane</keyword>
<keyword evidence="2" id="KW-0812">Transmembrane</keyword>
<reference evidence="3 4" key="1">
    <citation type="submission" date="2024-01" db="EMBL/GenBank/DDBJ databases">
        <title>The genomes of 5 underutilized Papilionoideae crops provide insights into root nodulation and disease resistance.</title>
        <authorList>
            <person name="Yuan L."/>
        </authorList>
    </citation>
    <scope>NUCLEOTIDE SEQUENCE [LARGE SCALE GENOMIC DNA]</scope>
    <source>
        <strain evidence="3">LY-2023</strain>
        <tissue evidence="3">Leaf</tissue>
    </source>
</reference>
<comment type="caution">
    <text evidence="3">The sequence shown here is derived from an EMBL/GenBank/DDBJ whole genome shotgun (WGS) entry which is preliminary data.</text>
</comment>
<proteinExistence type="predicted"/>
<feature type="region of interest" description="Disordered" evidence="1">
    <location>
        <begin position="45"/>
        <end position="109"/>
    </location>
</feature>
<gene>
    <name evidence="3" type="ORF">RJT34_04039</name>
</gene>
<evidence type="ECO:0000256" key="1">
    <source>
        <dbReference type="SAM" id="MobiDB-lite"/>
    </source>
</evidence>
<evidence type="ECO:0000313" key="3">
    <source>
        <dbReference type="EMBL" id="KAK7319320.1"/>
    </source>
</evidence>
<keyword evidence="2" id="KW-1133">Transmembrane helix</keyword>
<protein>
    <submittedName>
        <fullName evidence="3">Uncharacterized protein</fullName>
    </submittedName>
</protein>
<accession>A0AAN9KKJ2</accession>